<dbReference type="GO" id="GO:0016301">
    <property type="term" value="F:kinase activity"/>
    <property type="evidence" value="ECO:0007669"/>
    <property type="project" value="UniProtKB-KW"/>
</dbReference>
<reference evidence="2 3" key="1">
    <citation type="submission" date="2016-10" db="EMBL/GenBank/DDBJ databases">
        <authorList>
            <person name="Varghese N."/>
            <person name="Submissions S."/>
        </authorList>
    </citation>
    <scope>NUCLEOTIDE SEQUENCE [LARGE SCALE GENOMIC DNA]</scope>
    <source>
        <strain evidence="2 3">DSM 11449</strain>
    </source>
</reference>
<organism evidence="2 3">
    <name type="scientific">Capnocytophaga granulosa</name>
    <dbReference type="NCBI Taxonomy" id="45242"/>
    <lineage>
        <taxon>Bacteria</taxon>
        <taxon>Pseudomonadati</taxon>
        <taxon>Bacteroidota</taxon>
        <taxon>Flavobacteriia</taxon>
        <taxon>Flavobacteriales</taxon>
        <taxon>Flavobacteriaceae</taxon>
        <taxon>Capnocytophaga</taxon>
    </lineage>
</organism>
<dbReference type="OrthoDB" id="1228710at2"/>
<name>A0A1H2THS9_9FLAO</name>
<gene>
    <name evidence="2" type="ORF">SAMN05444420_102201</name>
</gene>
<sequence length="312" mass="35065">MKNFFFSVALVSTMLGFGQASGNLNYQNRSRNSISNSDFSVDFPSNYDMVVSAKGLANIKADAFVAIFSITQTGKTAEEATSLMSQRLSPVLSALKAKNMEAFVDMISFVPMYEFETEKKVFSKRTYNEVPTGFELKQNLHIKLHEATRLNELITLLANSEIYDLVRMDYYSTELETIKKELKEKVKAAFAEKQKLYEATLGESFAAAEKKITDGFSLTSPSELYNTYEAYSSTPIPSKRAGNVMQASKSVTQYYQPIANRDFDVVLNPIIVEPMIQVVYEMKMSVNHPDKYKAKEALLLTPAGELKKINLP</sequence>
<accession>A0A1H2THS9</accession>
<keyword evidence="2" id="KW-0808">Transferase</keyword>
<keyword evidence="1" id="KW-0175">Coiled coil</keyword>
<dbReference type="Proteomes" id="UP000182771">
    <property type="component" value="Unassembled WGS sequence"/>
</dbReference>
<feature type="coiled-coil region" evidence="1">
    <location>
        <begin position="172"/>
        <end position="199"/>
    </location>
</feature>
<dbReference type="RefSeq" id="WP_016420209.1">
    <property type="nucleotide sequence ID" value="NZ_FNND01000002.1"/>
</dbReference>
<comment type="caution">
    <text evidence="2">The sequence shown here is derived from an EMBL/GenBank/DDBJ whole genome shotgun (WGS) entry which is preliminary data.</text>
</comment>
<evidence type="ECO:0000313" key="2">
    <source>
        <dbReference type="EMBL" id="SDW43398.1"/>
    </source>
</evidence>
<evidence type="ECO:0000313" key="3">
    <source>
        <dbReference type="Proteomes" id="UP000182771"/>
    </source>
</evidence>
<evidence type="ECO:0000256" key="1">
    <source>
        <dbReference type="SAM" id="Coils"/>
    </source>
</evidence>
<dbReference type="Pfam" id="PF04402">
    <property type="entry name" value="SIMPL"/>
    <property type="match status" value="1"/>
</dbReference>
<dbReference type="Gene3D" id="3.30.70.2970">
    <property type="entry name" value="Protein of unknown function (DUF541), domain 2"/>
    <property type="match status" value="1"/>
</dbReference>
<keyword evidence="2" id="KW-0418">Kinase</keyword>
<proteinExistence type="predicted"/>
<keyword evidence="3" id="KW-1185">Reference proteome</keyword>
<dbReference type="GeneID" id="85016295"/>
<dbReference type="EMBL" id="FNND01000002">
    <property type="protein sequence ID" value="SDW43398.1"/>
    <property type="molecule type" value="Genomic_DNA"/>
</dbReference>
<protein>
    <submittedName>
        <fullName evidence="2">Uncharacterized conserved protein YggE, contains kinase-interacting SIMPL domain</fullName>
    </submittedName>
</protein>
<dbReference type="AlphaFoldDB" id="A0A1H2THS9"/>
<dbReference type="InterPro" id="IPR007497">
    <property type="entry name" value="SIMPL/DUF541"/>
</dbReference>